<name>A0A0E9VEX3_ANGAN</name>
<reference evidence="2" key="2">
    <citation type="journal article" date="2015" name="Fish Shellfish Immunol.">
        <title>Early steps in the European eel (Anguilla anguilla)-Vibrio vulnificus interaction in the gills: Role of the RtxA13 toxin.</title>
        <authorList>
            <person name="Callol A."/>
            <person name="Pajuelo D."/>
            <person name="Ebbesson L."/>
            <person name="Teles M."/>
            <person name="MacKenzie S."/>
            <person name="Amaro C."/>
        </authorList>
    </citation>
    <scope>NUCLEOTIDE SEQUENCE</scope>
</reference>
<keyword evidence="1" id="KW-0812">Transmembrane</keyword>
<keyword evidence="1" id="KW-0472">Membrane</keyword>
<dbReference type="EMBL" id="GBXM01032572">
    <property type="protein sequence ID" value="JAH76005.1"/>
    <property type="molecule type" value="Transcribed_RNA"/>
</dbReference>
<proteinExistence type="predicted"/>
<evidence type="ECO:0000313" key="2">
    <source>
        <dbReference type="EMBL" id="JAH76005.1"/>
    </source>
</evidence>
<dbReference type="AlphaFoldDB" id="A0A0E9VEX3"/>
<organism evidence="2">
    <name type="scientific">Anguilla anguilla</name>
    <name type="common">European freshwater eel</name>
    <name type="synonym">Muraena anguilla</name>
    <dbReference type="NCBI Taxonomy" id="7936"/>
    <lineage>
        <taxon>Eukaryota</taxon>
        <taxon>Metazoa</taxon>
        <taxon>Chordata</taxon>
        <taxon>Craniata</taxon>
        <taxon>Vertebrata</taxon>
        <taxon>Euteleostomi</taxon>
        <taxon>Actinopterygii</taxon>
        <taxon>Neopterygii</taxon>
        <taxon>Teleostei</taxon>
        <taxon>Anguilliformes</taxon>
        <taxon>Anguillidae</taxon>
        <taxon>Anguilla</taxon>
    </lineage>
</organism>
<reference evidence="2" key="1">
    <citation type="submission" date="2014-11" db="EMBL/GenBank/DDBJ databases">
        <authorList>
            <person name="Amaro Gonzalez C."/>
        </authorList>
    </citation>
    <scope>NUCLEOTIDE SEQUENCE</scope>
</reference>
<accession>A0A0E9VEX3</accession>
<sequence length="51" mass="6144">MCATRERLLRICRLSYYVLTSMWHFCILLSHYKPASLIAHDKLWHVNARLI</sequence>
<feature type="transmembrane region" description="Helical" evidence="1">
    <location>
        <begin position="14"/>
        <end position="32"/>
    </location>
</feature>
<evidence type="ECO:0000256" key="1">
    <source>
        <dbReference type="SAM" id="Phobius"/>
    </source>
</evidence>
<protein>
    <submittedName>
        <fullName evidence="2">Uncharacterized protein</fullName>
    </submittedName>
</protein>
<keyword evidence="1" id="KW-1133">Transmembrane helix</keyword>